<protein>
    <submittedName>
        <fullName evidence="2">Uncharacterized protein</fullName>
    </submittedName>
</protein>
<keyword evidence="3" id="KW-1185">Reference proteome</keyword>
<keyword evidence="1" id="KW-0472">Membrane</keyword>
<keyword evidence="1" id="KW-1133">Transmembrane helix</keyword>
<name>A0A2T1EIY5_9CYAN</name>
<keyword evidence="1" id="KW-0812">Transmembrane</keyword>
<feature type="transmembrane region" description="Helical" evidence="1">
    <location>
        <begin position="26"/>
        <end position="45"/>
    </location>
</feature>
<gene>
    <name evidence="2" type="ORF">C7B82_05220</name>
</gene>
<organism evidence="2 3">
    <name type="scientific">Stenomitos frigidus ULC18</name>
    <dbReference type="NCBI Taxonomy" id="2107698"/>
    <lineage>
        <taxon>Bacteria</taxon>
        <taxon>Bacillati</taxon>
        <taxon>Cyanobacteriota</taxon>
        <taxon>Cyanophyceae</taxon>
        <taxon>Leptolyngbyales</taxon>
        <taxon>Leptolyngbyaceae</taxon>
        <taxon>Stenomitos</taxon>
    </lineage>
</organism>
<dbReference type="AlphaFoldDB" id="A0A2T1EIY5"/>
<dbReference type="OrthoDB" id="3723110at2"/>
<evidence type="ECO:0000313" key="2">
    <source>
        <dbReference type="EMBL" id="PSB32651.1"/>
    </source>
</evidence>
<dbReference type="Proteomes" id="UP000239576">
    <property type="component" value="Unassembled WGS sequence"/>
</dbReference>
<dbReference type="EMBL" id="PVWK01000026">
    <property type="protein sequence ID" value="PSB32651.1"/>
    <property type="molecule type" value="Genomic_DNA"/>
</dbReference>
<evidence type="ECO:0000256" key="1">
    <source>
        <dbReference type="SAM" id="Phobius"/>
    </source>
</evidence>
<sequence length="159" mass="17658">MRPRFVGQQPFTRSAESALGQVQKRFYRVLTIVLAMLLTPGWLMLPAANAQAESARGVGVGALMVLASKPMKNTTAQLPSNLATQLRQALSKQTNIPAAKLKIVEATPKTWTNGCLDLARSDEICTQAIVKGWRVVFSNSSQRWIYRTDQQGRLYRLEP</sequence>
<reference evidence="3" key="1">
    <citation type="submission" date="2018-02" db="EMBL/GenBank/DDBJ databases">
        <authorList>
            <person name="Moore K."/>
            <person name="Momper L."/>
        </authorList>
    </citation>
    <scope>NUCLEOTIDE SEQUENCE [LARGE SCALE GENOMIC DNA]</scope>
    <source>
        <strain evidence="3">ULC18</strain>
    </source>
</reference>
<comment type="caution">
    <text evidence="2">The sequence shown here is derived from an EMBL/GenBank/DDBJ whole genome shotgun (WGS) entry which is preliminary data.</text>
</comment>
<dbReference type="RefSeq" id="WP_106255258.1">
    <property type="nucleotide sequence ID" value="NZ_CAWNSW010000014.1"/>
</dbReference>
<proteinExistence type="predicted"/>
<evidence type="ECO:0000313" key="3">
    <source>
        <dbReference type="Proteomes" id="UP000239576"/>
    </source>
</evidence>
<accession>A0A2T1EIY5</accession>
<reference evidence="2 3" key="2">
    <citation type="submission" date="2018-03" db="EMBL/GenBank/DDBJ databases">
        <title>The ancient ancestry and fast evolution of plastids.</title>
        <authorList>
            <person name="Moore K.R."/>
            <person name="Magnabosco C."/>
            <person name="Momper L."/>
            <person name="Gold D.A."/>
            <person name="Bosak T."/>
            <person name="Fournier G.P."/>
        </authorList>
    </citation>
    <scope>NUCLEOTIDE SEQUENCE [LARGE SCALE GENOMIC DNA]</scope>
    <source>
        <strain evidence="2 3">ULC18</strain>
    </source>
</reference>